<organism evidence="2 3">
    <name type="scientific">Hymenobacter cyanobacteriorum</name>
    <dbReference type="NCBI Taxonomy" id="2926463"/>
    <lineage>
        <taxon>Bacteria</taxon>
        <taxon>Pseudomonadati</taxon>
        <taxon>Bacteroidota</taxon>
        <taxon>Cytophagia</taxon>
        <taxon>Cytophagales</taxon>
        <taxon>Hymenobacteraceae</taxon>
        <taxon>Hymenobacter</taxon>
    </lineage>
</organism>
<dbReference type="EMBL" id="JALBGC010000001">
    <property type="protein sequence ID" value="MCI1186741.1"/>
    <property type="molecule type" value="Genomic_DNA"/>
</dbReference>
<gene>
    <name evidence="2" type="ORF">MON38_04875</name>
</gene>
<proteinExistence type="predicted"/>
<feature type="chain" id="PRO_5040835675" description="Lipoprotein" evidence="1">
    <location>
        <begin position="21"/>
        <end position="223"/>
    </location>
</feature>
<evidence type="ECO:0000313" key="2">
    <source>
        <dbReference type="EMBL" id="MCI1186741.1"/>
    </source>
</evidence>
<accession>A0A9X2AE08</accession>
<keyword evidence="1" id="KW-0732">Signal</keyword>
<dbReference type="RefSeq" id="WP_241935008.1">
    <property type="nucleotide sequence ID" value="NZ_JALBGC010000001.1"/>
</dbReference>
<name>A0A9X2AE08_9BACT</name>
<feature type="signal peptide" evidence="1">
    <location>
        <begin position="1"/>
        <end position="20"/>
    </location>
</feature>
<sequence length="223" mass="24269">MNTKLLGLMAAAALATASCTQDKKVETTTTTTPETVTTTTTTTVDTVAVHDEARRLAARMAEDLKLTDPAVVTRIERTYYTRGQRLGEANNRYVSDTTGRYATLRQINDDADNEIRTDLGNDTYYNTYSANRANYGDGPYSLAPATVTTTSSSTTTVRRGSVGQGSGVKKVDNEKDGDHKTKYMNGAKVKRDDDGSVKIKMADGTKVKIDENGNRTVKKGLFK</sequence>
<dbReference type="Proteomes" id="UP001139193">
    <property type="component" value="Unassembled WGS sequence"/>
</dbReference>
<comment type="caution">
    <text evidence="2">The sequence shown here is derived from an EMBL/GenBank/DDBJ whole genome shotgun (WGS) entry which is preliminary data.</text>
</comment>
<evidence type="ECO:0000313" key="3">
    <source>
        <dbReference type="Proteomes" id="UP001139193"/>
    </source>
</evidence>
<protein>
    <recommendedName>
        <fullName evidence="4">Lipoprotein</fullName>
    </recommendedName>
</protein>
<evidence type="ECO:0000256" key="1">
    <source>
        <dbReference type="SAM" id="SignalP"/>
    </source>
</evidence>
<keyword evidence="3" id="KW-1185">Reference proteome</keyword>
<evidence type="ECO:0008006" key="4">
    <source>
        <dbReference type="Google" id="ProtNLM"/>
    </source>
</evidence>
<dbReference type="AlphaFoldDB" id="A0A9X2AE08"/>
<dbReference type="PROSITE" id="PS51257">
    <property type="entry name" value="PROKAR_LIPOPROTEIN"/>
    <property type="match status" value="1"/>
</dbReference>
<reference evidence="2" key="1">
    <citation type="submission" date="2022-03" db="EMBL/GenBank/DDBJ databases">
        <title>Bacterial whole genome sequence for Hymenobacter sp. DH14.</title>
        <authorList>
            <person name="Le V."/>
        </authorList>
    </citation>
    <scope>NUCLEOTIDE SEQUENCE</scope>
    <source>
        <strain evidence="2">DH14</strain>
    </source>
</reference>